<keyword evidence="4" id="KW-0285">Flavoprotein</keyword>
<accession>Q7UTS4</accession>
<dbReference type="Pfam" id="PF02424">
    <property type="entry name" value="ApbE"/>
    <property type="match status" value="1"/>
</dbReference>
<evidence type="ECO:0000256" key="1">
    <source>
        <dbReference type="ARBA" id="ARBA00001946"/>
    </source>
</evidence>
<dbReference type="Proteomes" id="UP000001025">
    <property type="component" value="Chromosome"/>
</dbReference>
<dbReference type="InParanoid" id="Q7UTS4"/>
<evidence type="ECO:0000256" key="4">
    <source>
        <dbReference type="ARBA" id="ARBA00022630"/>
    </source>
</evidence>
<dbReference type="InterPro" id="IPR024932">
    <property type="entry name" value="ApbE"/>
</dbReference>
<dbReference type="EnsemblBacteria" id="CAD73361">
    <property type="protein sequence ID" value="CAD73361"/>
    <property type="gene ID" value="RB3706"/>
</dbReference>
<keyword evidence="6" id="KW-0479">Metal-binding</keyword>
<evidence type="ECO:0000256" key="5">
    <source>
        <dbReference type="ARBA" id="ARBA00022679"/>
    </source>
</evidence>
<dbReference type="GO" id="GO:0046872">
    <property type="term" value="F:metal ion binding"/>
    <property type="evidence" value="ECO:0007669"/>
    <property type="project" value="UniProtKB-KW"/>
</dbReference>
<dbReference type="Gene3D" id="3.10.520.10">
    <property type="entry name" value="ApbE-like domains"/>
    <property type="match status" value="1"/>
</dbReference>
<proteinExistence type="predicted"/>
<dbReference type="GO" id="GO:0016740">
    <property type="term" value="F:transferase activity"/>
    <property type="evidence" value="ECO:0000318"/>
    <property type="project" value="GO_Central"/>
</dbReference>
<dbReference type="EC" id="2.7.1.180" evidence="2"/>
<dbReference type="KEGG" id="rba:RB3706"/>
<evidence type="ECO:0000256" key="6">
    <source>
        <dbReference type="ARBA" id="ARBA00022723"/>
    </source>
</evidence>
<comment type="catalytic activity">
    <reaction evidence="10">
        <text>L-threonyl-[protein] + FAD = FMN-L-threonyl-[protein] + AMP + H(+)</text>
        <dbReference type="Rhea" id="RHEA:36847"/>
        <dbReference type="Rhea" id="RHEA-COMP:11060"/>
        <dbReference type="Rhea" id="RHEA-COMP:11061"/>
        <dbReference type="ChEBI" id="CHEBI:15378"/>
        <dbReference type="ChEBI" id="CHEBI:30013"/>
        <dbReference type="ChEBI" id="CHEBI:57692"/>
        <dbReference type="ChEBI" id="CHEBI:74257"/>
        <dbReference type="ChEBI" id="CHEBI:456215"/>
        <dbReference type="EC" id="2.7.1.180"/>
    </reaction>
</comment>
<reference evidence="12 13" key="1">
    <citation type="journal article" date="2003" name="Proc. Natl. Acad. Sci. U.S.A.">
        <title>Complete genome sequence of the marine planctomycete Pirellula sp. strain 1.</title>
        <authorList>
            <person name="Gloeckner F.O."/>
            <person name="Kube M."/>
            <person name="Bauer M."/>
            <person name="Teeling H."/>
            <person name="Lombardot T."/>
            <person name="Ludwig W."/>
            <person name="Gade D."/>
            <person name="Beck A."/>
            <person name="Borzym K."/>
            <person name="Heitmann K."/>
            <person name="Rabus R."/>
            <person name="Schlesner H."/>
            <person name="Amann R."/>
            <person name="Reinhardt R."/>
        </authorList>
    </citation>
    <scope>NUCLEOTIDE SEQUENCE [LARGE SCALE GENOMIC DNA]</scope>
    <source>
        <strain evidence="13">DSM 10527 / NCIMB 13988 / SH1</strain>
    </source>
</reference>
<keyword evidence="5" id="KW-0808">Transferase</keyword>
<evidence type="ECO:0000256" key="8">
    <source>
        <dbReference type="ARBA" id="ARBA00022842"/>
    </source>
</evidence>
<evidence type="ECO:0000313" key="13">
    <source>
        <dbReference type="Proteomes" id="UP000001025"/>
    </source>
</evidence>
<dbReference type="PATRIC" id="fig|243090.15.peg.1721"/>
<dbReference type="PANTHER" id="PTHR30040">
    <property type="entry name" value="THIAMINE BIOSYNTHESIS LIPOPROTEIN APBE"/>
    <property type="match status" value="1"/>
</dbReference>
<protein>
    <recommendedName>
        <fullName evidence="3">FAD:protein FMN transferase</fullName>
        <ecNumber evidence="2">2.7.1.180</ecNumber>
    </recommendedName>
    <alternativeName>
        <fullName evidence="9">Flavin transferase</fullName>
    </alternativeName>
</protein>
<dbReference type="PANTHER" id="PTHR30040:SF2">
    <property type="entry name" value="FAD:PROTEIN FMN TRANSFERASE"/>
    <property type="match status" value="1"/>
</dbReference>
<dbReference type="AlphaFoldDB" id="Q7UTS4"/>
<evidence type="ECO:0000256" key="7">
    <source>
        <dbReference type="ARBA" id="ARBA00022827"/>
    </source>
</evidence>
<organism evidence="12 13">
    <name type="scientific">Rhodopirellula baltica (strain DSM 10527 / NCIMB 13988 / SH1)</name>
    <dbReference type="NCBI Taxonomy" id="243090"/>
    <lineage>
        <taxon>Bacteria</taxon>
        <taxon>Pseudomonadati</taxon>
        <taxon>Planctomycetota</taxon>
        <taxon>Planctomycetia</taxon>
        <taxon>Pirellulales</taxon>
        <taxon>Pirellulaceae</taxon>
        <taxon>Rhodopirellula</taxon>
    </lineage>
</organism>
<dbReference type="STRING" id="243090.RB3706"/>
<dbReference type="EMBL" id="BX294139">
    <property type="protein sequence ID" value="CAD73361.1"/>
    <property type="molecule type" value="Genomic_DNA"/>
</dbReference>
<keyword evidence="12" id="KW-0449">Lipoprotein</keyword>
<dbReference type="SUPFAM" id="SSF143631">
    <property type="entry name" value="ApbE-like"/>
    <property type="match status" value="1"/>
</dbReference>
<evidence type="ECO:0000313" key="12">
    <source>
        <dbReference type="EMBL" id="CAD73361.1"/>
    </source>
</evidence>
<keyword evidence="7" id="KW-0274">FAD</keyword>
<evidence type="ECO:0000256" key="11">
    <source>
        <dbReference type="SAM" id="MobiDB-lite"/>
    </source>
</evidence>
<feature type="region of interest" description="Disordered" evidence="11">
    <location>
        <begin position="212"/>
        <end position="237"/>
    </location>
</feature>
<name>Q7UTS4_RHOBA</name>
<dbReference type="eggNOG" id="COG1477">
    <property type="taxonomic scope" value="Bacteria"/>
</dbReference>
<evidence type="ECO:0000256" key="9">
    <source>
        <dbReference type="ARBA" id="ARBA00031306"/>
    </source>
</evidence>
<dbReference type="HOGENOM" id="CLU_044403_2_1_0"/>
<gene>
    <name evidence="12" type="primary">apbE</name>
    <name evidence="12" type="ordered locus">RB3706</name>
</gene>
<comment type="cofactor">
    <cofactor evidence="1">
        <name>Mg(2+)</name>
        <dbReference type="ChEBI" id="CHEBI:18420"/>
    </cofactor>
</comment>
<dbReference type="InterPro" id="IPR003374">
    <property type="entry name" value="ApbE-like_sf"/>
</dbReference>
<keyword evidence="13" id="KW-1185">Reference proteome</keyword>
<dbReference type="OrthoDB" id="9778595at2"/>
<keyword evidence="8" id="KW-0460">Magnesium</keyword>
<evidence type="ECO:0000256" key="2">
    <source>
        <dbReference type="ARBA" id="ARBA00011955"/>
    </source>
</evidence>
<evidence type="ECO:0000256" key="3">
    <source>
        <dbReference type="ARBA" id="ARBA00016337"/>
    </source>
</evidence>
<sequence length="352" mass="38565">MEHCFPCDFEPEAGRDSFGTMDLLELKHRAMACDFVVLVPDENQRVGNRSVADVVLRHLEAIEEIESSLTVYRGDSEIARVNALAYEKPVHLKPATFELLQKANALAERTQGAFDITAGPLVETWGFTKREGRKPKPDEIESARERVGWKRLILDVESRTARFAVKGMSLNMGAIGKGHAIDVLAASMRADGMCDFLIHAGHSSVLAAGDQQPVATSDENEVEHDSERPKGWLVGVSHPTRPGKRLGGLWLRDEALSTSGSGKQFFHHQGKRYGHVIDPRTGYPAGQWLSLTLTTTHAVDADALSTALFVMGKDDAKAYAAEHGIGLILVSAGKRQEEVVLDKSGPLIWHNT</sequence>
<evidence type="ECO:0000256" key="10">
    <source>
        <dbReference type="ARBA" id="ARBA00048540"/>
    </source>
</evidence>